<dbReference type="Gene3D" id="1.10.1450.10">
    <property type="entry name" value="Tetraspanin"/>
    <property type="match status" value="1"/>
</dbReference>
<reference evidence="7" key="2">
    <citation type="submission" date="2025-09" db="UniProtKB">
        <authorList>
            <consortium name="Ensembl"/>
        </authorList>
    </citation>
    <scope>IDENTIFICATION</scope>
</reference>
<dbReference type="PANTHER" id="PTHR19282">
    <property type="entry name" value="TETRASPANIN"/>
    <property type="match status" value="1"/>
</dbReference>
<proteinExistence type="inferred from homology"/>
<feature type="transmembrane region" description="Helical" evidence="6">
    <location>
        <begin position="27"/>
        <end position="54"/>
    </location>
</feature>
<dbReference type="Ensembl" id="ENSTMTT00000017343.1">
    <property type="protein sequence ID" value="ENSTMTP00000016749.1"/>
    <property type="gene ID" value="ENSTMTG00000012269.1"/>
</dbReference>
<organism evidence="7 8">
    <name type="scientific">Terrapene triunguis</name>
    <name type="common">Three-toed box turtle</name>
    <dbReference type="NCBI Taxonomy" id="2587831"/>
    <lineage>
        <taxon>Eukaryota</taxon>
        <taxon>Metazoa</taxon>
        <taxon>Chordata</taxon>
        <taxon>Craniata</taxon>
        <taxon>Vertebrata</taxon>
        <taxon>Euteleostomi</taxon>
        <taxon>Archelosauria</taxon>
        <taxon>Testudinata</taxon>
        <taxon>Testudines</taxon>
        <taxon>Cryptodira</taxon>
        <taxon>Durocryptodira</taxon>
        <taxon>Testudinoidea</taxon>
        <taxon>Emydidae</taxon>
        <taxon>Terrapene</taxon>
    </lineage>
</organism>
<dbReference type="InParanoid" id="A0A674JBD4"/>
<evidence type="ECO:0000256" key="2">
    <source>
        <dbReference type="ARBA" id="ARBA00006840"/>
    </source>
</evidence>
<dbReference type="AlphaFoldDB" id="A0A674JBD4"/>
<evidence type="ECO:0000313" key="7">
    <source>
        <dbReference type="Ensembl" id="ENSTMTP00000016749.1"/>
    </source>
</evidence>
<evidence type="ECO:0000256" key="3">
    <source>
        <dbReference type="ARBA" id="ARBA00022692"/>
    </source>
</evidence>
<keyword evidence="3 6" id="KW-0812">Transmembrane</keyword>
<dbReference type="InterPro" id="IPR008952">
    <property type="entry name" value="Tetraspanin_EC2_sf"/>
</dbReference>
<name>A0A674JBD4_9SAUR</name>
<dbReference type="SUPFAM" id="SSF48652">
    <property type="entry name" value="Tetraspanin"/>
    <property type="match status" value="1"/>
</dbReference>
<evidence type="ECO:0000256" key="4">
    <source>
        <dbReference type="ARBA" id="ARBA00022989"/>
    </source>
</evidence>
<feature type="transmembrane region" description="Helical" evidence="6">
    <location>
        <begin position="66"/>
        <end position="90"/>
    </location>
</feature>
<evidence type="ECO:0000313" key="8">
    <source>
        <dbReference type="Proteomes" id="UP000472274"/>
    </source>
</evidence>
<accession>A0A674JBD4</accession>
<dbReference type="GO" id="GO:0005886">
    <property type="term" value="C:plasma membrane"/>
    <property type="evidence" value="ECO:0007669"/>
    <property type="project" value="TreeGrafter"/>
</dbReference>
<comment type="similarity">
    <text evidence="2 6">Belongs to the tetraspanin (TM4SF) family.</text>
</comment>
<feature type="transmembrane region" description="Helical" evidence="6">
    <location>
        <begin position="102"/>
        <end position="123"/>
    </location>
</feature>
<dbReference type="InterPro" id="IPR018499">
    <property type="entry name" value="Tetraspanin/Peripherin"/>
</dbReference>
<keyword evidence="5 6" id="KW-0472">Membrane</keyword>
<dbReference type="GeneTree" id="ENSGT00940000166621"/>
<dbReference type="Proteomes" id="UP000472274">
    <property type="component" value="Unplaced"/>
</dbReference>
<evidence type="ECO:0000256" key="5">
    <source>
        <dbReference type="ARBA" id="ARBA00023136"/>
    </source>
</evidence>
<comment type="subcellular location">
    <subcellularLocation>
        <location evidence="1 6">Membrane</location>
        <topology evidence="1 6">Multi-pass membrane protein</topology>
    </subcellularLocation>
</comment>
<feature type="transmembrane region" description="Helical" evidence="6">
    <location>
        <begin position="227"/>
        <end position="247"/>
    </location>
</feature>
<reference evidence="7" key="1">
    <citation type="submission" date="2025-08" db="UniProtKB">
        <authorList>
            <consortium name="Ensembl"/>
        </authorList>
    </citation>
    <scope>IDENTIFICATION</scope>
</reference>
<keyword evidence="8" id="KW-1185">Reference proteome</keyword>
<evidence type="ECO:0000256" key="1">
    <source>
        <dbReference type="ARBA" id="ARBA00004141"/>
    </source>
</evidence>
<dbReference type="PIRSF" id="PIRSF002419">
    <property type="entry name" value="Tetraspanin"/>
    <property type="match status" value="1"/>
</dbReference>
<protein>
    <recommendedName>
        <fullName evidence="6">Tetraspanin</fullName>
    </recommendedName>
</protein>
<evidence type="ECO:0000256" key="6">
    <source>
        <dbReference type="RuleBase" id="RU361218"/>
    </source>
</evidence>
<dbReference type="PANTHER" id="PTHR19282:SF477">
    <property type="entry name" value="TETRASPANIN"/>
    <property type="match status" value="1"/>
</dbReference>
<dbReference type="Pfam" id="PF00335">
    <property type="entry name" value="Tetraspanin"/>
    <property type="match status" value="1"/>
</dbReference>
<dbReference type="InterPro" id="IPR000301">
    <property type="entry name" value="Tetraspanin_animals"/>
</dbReference>
<sequence length="267" mass="29850">MKGVRYSVSWQPLYCSMESWVRPLARVLLALLGLILWGAAAALVFGGAFVILTYKNYKSFFWDCFLLVPGWLAIASAFLLLPTGALAICISTRNSRYQQGTFMYLLVVLLCLEASSAVLAHVYSDRMSSELNRTMGHLFHQYNGTYSHHPGSRAVDVIQRQLQCCGVHNYTDWAEAAASQPVHTGNIRAPESCCKETYSDCTGDMRQSEQLFQGGCLRKLGYRLQFVMGYVFWCCVVVGCLEMLAAISNGILMKHRPGIIQGYQCFC</sequence>
<keyword evidence="4 6" id="KW-1133">Transmembrane helix</keyword>